<evidence type="ECO:0000259" key="1">
    <source>
        <dbReference type="Pfam" id="PF02627"/>
    </source>
</evidence>
<dbReference type="PANTHER" id="PTHR34846">
    <property type="entry name" value="4-CARBOXYMUCONOLACTONE DECARBOXYLASE FAMILY PROTEIN (AFU_ORTHOLOGUE AFUA_6G11590)"/>
    <property type="match status" value="1"/>
</dbReference>
<name>A0A8H9GRA0_9MICO</name>
<dbReference type="GO" id="GO:0051920">
    <property type="term" value="F:peroxiredoxin activity"/>
    <property type="evidence" value="ECO:0007669"/>
    <property type="project" value="InterPro"/>
</dbReference>
<feature type="domain" description="Carboxymuconolactone decarboxylase-like" evidence="1">
    <location>
        <begin position="39"/>
        <end position="117"/>
    </location>
</feature>
<dbReference type="SUPFAM" id="SSF69118">
    <property type="entry name" value="AhpD-like"/>
    <property type="match status" value="1"/>
</dbReference>
<evidence type="ECO:0000313" key="3">
    <source>
        <dbReference type="Proteomes" id="UP000655589"/>
    </source>
</evidence>
<keyword evidence="3" id="KW-1185">Reference proteome</keyword>
<evidence type="ECO:0000313" key="2">
    <source>
        <dbReference type="EMBL" id="GGM41459.1"/>
    </source>
</evidence>
<dbReference type="InterPro" id="IPR004675">
    <property type="entry name" value="AhpD_core"/>
</dbReference>
<sequence length="173" mass="18618">MMTDLTDLTELAAPPSATPHLRTVTPRLKSPALLLPGALQALRSLGTLVEGQGVPASTLELVHLRVSQINGCGWCIDYGLRQARKAGVSEDRLAAVPAWRESPYLSDAECAALELAEVMTRLADSPDGVPDAVWDRAAQHYDEQGLAALVLYVGVTNLYNRLNVTTRQVPGTF</sequence>
<dbReference type="AlphaFoldDB" id="A0A8H9GRA0"/>
<organism evidence="2 3">
    <name type="scientific">Promicromonospora citrea</name>
    <dbReference type="NCBI Taxonomy" id="43677"/>
    <lineage>
        <taxon>Bacteria</taxon>
        <taxon>Bacillati</taxon>
        <taxon>Actinomycetota</taxon>
        <taxon>Actinomycetes</taxon>
        <taxon>Micrococcales</taxon>
        <taxon>Promicromonosporaceae</taxon>
        <taxon>Promicromonospora</taxon>
    </lineage>
</organism>
<dbReference type="EMBL" id="BMPT01000023">
    <property type="protein sequence ID" value="GGM41459.1"/>
    <property type="molecule type" value="Genomic_DNA"/>
</dbReference>
<comment type="caution">
    <text evidence="2">The sequence shown here is derived from an EMBL/GenBank/DDBJ whole genome shotgun (WGS) entry which is preliminary data.</text>
</comment>
<dbReference type="Gene3D" id="1.20.1290.10">
    <property type="entry name" value="AhpD-like"/>
    <property type="match status" value="1"/>
</dbReference>
<dbReference type="InterPro" id="IPR029032">
    <property type="entry name" value="AhpD-like"/>
</dbReference>
<proteinExistence type="predicted"/>
<reference evidence="2" key="1">
    <citation type="journal article" date="2014" name="Int. J. Syst. Evol. Microbiol.">
        <title>Complete genome sequence of Corynebacterium casei LMG S-19264T (=DSM 44701T), isolated from a smear-ripened cheese.</title>
        <authorList>
            <consortium name="US DOE Joint Genome Institute (JGI-PGF)"/>
            <person name="Walter F."/>
            <person name="Albersmeier A."/>
            <person name="Kalinowski J."/>
            <person name="Ruckert C."/>
        </authorList>
    </citation>
    <scope>NUCLEOTIDE SEQUENCE</scope>
    <source>
        <strain evidence="2">JCM 3051</strain>
    </source>
</reference>
<dbReference type="InterPro" id="IPR003779">
    <property type="entry name" value="CMD-like"/>
</dbReference>
<reference evidence="2" key="2">
    <citation type="submission" date="2020-09" db="EMBL/GenBank/DDBJ databases">
        <authorList>
            <person name="Sun Q."/>
            <person name="Ohkuma M."/>
        </authorList>
    </citation>
    <scope>NUCLEOTIDE SEQUENCE</scope>
    <source>
        <strain evidence="2">JCM 3051</strain>
    </source>
</reference>
<dbReference type="PANTHER" id="PTHR34846:SF7">
    <property type="entry name" value="BLL7811 PROTEIN"/>
    <property type="match status" value="1"/>
</dbReference>
<protein>
    <submittedName>
        <fullName evidence="2">Alkyl hydroperoxide reductase AhpD</fullName>
    </submittedName>
</protein>
<dbReference type="Proteomes" id="UP000655589">
    <property type="component" value="Unassembled WGS sequence"/>
</dbReference>
<dbReference type="NCBIfam" id="TIGR00778">
    <property type="entry name" value="ahpD_dom"/>
    <property type="match status" value="1"/>
</dbReference>
<gene>
    <name evidence="2" type="ORF">GCM10010102_41220</name>
</gene>
<dbReference type="Pfam" id="PF02627">
    <property type="entry name" value="CMD"/>
    <property type="match status" value="1"/>
</dbReference>
<accession>A0A8H9GRA0</accession>